<name>A0ABW5E6S1_9BACT</name>
<keyword evidence="3" id="KW-1185">Reference proteome</keyword>
<evidence type="ECO:0000313" key="3">
    <source>
        <dbReference type="Proteomes" id="UP001597297"/>
    </source>
</evidence>
<dbReference type="RefSeq" id="WP_377092592.1">
    <property type="nucleotide sequence ID" value="NZ_JBHSJM010000001.1"/>
</dbReference>
<reference evidence="3" key="1">
    <citation type="journal article" date="2019" name="Int. J. Syst. Evol. Microbiol.">
        <title>The Global Catalogue of Microorganisms (GCM) 10K type strain sequencing project: providing services to taxonomists for standard genome sequencing and annotation.</title>
        <authorList>
            <consortium name="The Broad Institute Genomics Platform"/>
            <consortium name="The Broad Institute Genome Sequencing Center for Infectious Disease"/>
            <person name="Wu L."/>
            <person name="Ma J."/>
        </authorList>
    </citation>
    <scope>NUCLEOTIDE SEQUENCE [LARGE SCALE GENOMIC DNA]</scope>
    <source>
        <strain evidence="3">JCM 16545</strain>
    </source>
</reference>
<evidence type="ECO:0000313" key="2">
    <source>
        <dbReference type="EMBL" id="MFD2277115.1"/>
    </source>
</evidence>
<evidence type="ECO:0000256" key="1">
    <source>
        <dbReference type="SAM" id="SignalP"/>
    </source>
</evidence>
<organism evidence="2 3">
    <name type="scientific">Rubritalea spongiae</name>
    <dbReference type="NCBI Taxonomy" id="430797"/>
    <lineage>
        <taxon>Bacteria</taxon>
        <taxon>Pseudomonadati</taxon>
        <taxon>Verrucomicrobiota</taxon>
        <taxon>Verrucomicrobiia</taxon>
        <taxon>Verrucomicrobiales</taxon>
        <taxon>Rubritaleaceae</taxon>
        <taxon>Rubritalea</taxon>
    </lineage>
</organism>
<feature type="signal peptide" evidence="1">
    <location>
        <begin position="1"/>
        <end position="17"/>
    </location>
</feature>
<sequence length="232" mass="26547">MKTIHVLFLALSSFLYAKDPLVLAIMPIDQPQQIKHIELPPKQNKELLTLAAEFGISRIHQECNSPKYYFGAELDMGSAHELEIRVAIESLSELPKPIYIAIMGKDASPQKEITQTKKLLPIDQLGEIELELKTRVPNQRRPAKSKMKISGKDIFEKQVDDKYLVSEVTDYIKLCTTRDFKPNSQLPDEDAVIEVNFKNKNGRIEFNFTETEVEDIPSFISSVFPKHQFTLE</sequence>
<comment type="caution">
    <text evidence="2">The sequence shown here is derived from an EMBL/GenBank/DDBJ whole genome shotgun (WGS) entry which is preliminary data.</text>
</comment>
<keyword evidence="1" id="KW-0732">Signal</keyword>
<accession>A0ABW5E6S1</accession>
<dbReference type="EMBL" id="JBHUJC010000039">
    <property type="protein sequence ID" value="MFD2277115.1"/>
    <property type="molecule type" value="Genomic_DNA"/>
</dbReference>
<protein>
    <submittedName>
        <fullName evidence="2">Uncharacterized protein</fullName>
    </submittedName>
</protein>
<feature type="chain" id="PRO_5045655064" evidence="1">
    <location>
        <begin position="18"/>
        <end position="232"/>
    </location>
</feature>
<dbReference type="Proteomes" id="UP001597297">
    <property type="component" value="Unassembled WGS sequence"/>
</dbReference>
<gene>
    <name evidence="2" type="ORF">ACFSQZ_11590</name>
</gene>
<proteinExistence type="predicted"/>